<accession>A0A6G8PZF7</accession>
<sequence>MPTYNEIQPADPILSNIVIQHKNNQAVNRQLAPVILVDDREGQFPKWGLEAFDLEEDTLRAPRTKANAVDFGYTMMPYDMEEHALDFEYEEKERQKYERMGERIGNAALFNMERDGVISTSDRLQLRREKRAGDRLRSNEVPGEVLGAAVRFDQAGTDIPAYARFARNQINRRSGMIMNTVLLPYEVDDIVLWSPSVKAFLGGDERKFVDIELIKRVFRVENVITASMKYNMGTHQAPEFADVWGKDVVFAYVNPAAPDQRTKYQQSLAYTFQYGRTNNEAATPAPVQGQDQSMPVTAWYDQNTETHIRRVKYEEKIRIVDPGCGYVFREAIS</sequence>
<evidence type="ECO:0000313" key="2">
    <source>
        <dbReference type="Proteomes" id="UP000502706"/>
    </source>
</evidence>
<name>A0A6G8PZF7_9ACTN</name>
<keyword evidence="2" id="KW-1185">Reference proteome</keyword>
<organism evidence="1 2">
    <name type="scientific">Rubrobacter marinus</name>
    <dbReference type="NCBI Taxonomy" id="2653852"/>
    <lineage>
        <taxon>Bacteria</taxon>
        <taxon>Bacillati</taxon>
        <taxon>Actinomycetota</taxon>
        <taxon>Rubrobacteria</taxon>
        <taxon>Rubrobacterales</taxon>
        <taxon>Rubrobacteraceae</taxon>
        <taxon>Rubrobacter</taxon>
    </lineage>
</organism>
<evidence type="ECO:0008006" key="3">
    <source>
        <dbReference type="Google" id="ProtNLM"/>
    </source>
</evidence>
<protein>
    <recommendedName>
        <fullName evidence="3">Major capsid protein</fullName>
    </recommendedName>
</protein>
<dbReference type="Gene3D" id="3.90.1690.10">
    <property type="entry name" value="phage-related protein like domain"/>
    <property type="match status" value="1"/>
</dbReference>
<dbReference type="Proteomes" id="UP000502706">
    <property type="component" value="Chromosome"/>
</dbReference>
<dbReference type="EMBL" id="CP045121">
    <property type="protein sequence ID" value="QIN79603.1"/>
    <property type="molecule type" value="Genomic_DNA"/>
</dbReference>
<dbReference type="AlphaFoldDB" id="A0A6G8PZF7"/>
<dbReference type="KEGG" id="rmar:GBA65_14940"/>
<reference evidence="1 2" key="1">
    <citation type="submission" date="2019-10" db="EMBL/GenBank/DDBJ databases">
        <title>Rubrobacter sp nov SCSIO 52915 isolated from a deep-sea sediment in the South China Sea.</title>
        <authorList>
            <person name="Chen R.W."/>
        </authorList>
    </citation>
    <scope>NUCLEOTIDE SEQUENCE [LARGE SCALE GENOMIC DNA]</scope>
    <source>
        <strain evidence="1 2">SCSIO 52915</strain>
    </source>
</reference>
<proteinExistence type="predicted"/>
<gene>
    <name evidence="1" type="ORF">GBA65_14940</name>
</gene>
<dbReference type="InterPro" id="IPR053738">
    <property type="entry name" value="Lambda_capsid_assembly"/>
</dbReference>
<evidence type="ECO:0000313" key="1">
    <source>
        <dbReference type="EMBL" id="QIN79603.1"/>
    </source>
</evidence>
<dbReference type="RefSeq" id="WP_166397274.1">
    <property type="nucleotide sequence ID" value="NZ_CP045121.1"/>
</dbReference>